<evidence type="ECO:0000259" key="10">
    <source>
        <dbReference type="PROSITE" id="PS50192"/>
    </source>
</evidence>
<keyword evidence="6 9" id="KW-1133">Transmembrane helix</keyword>
<evidence type="ECO:0000256" key="9">
    <source>
        <dbReference type="SAM" id="Phobius"/>
    </source>
</evidence>
<dbReference type="VEuPathDB" id="PiroplasmaDB:TA10345"/>
<dbReference type="GO" id="GO:0015031">
    <property type="term" value="P:protein transport"/>
    <property type="evidence" value="ECO:0007669"/>
    <property type="project" value="UniProtKB-KW"/>
</dbReference>
<dbReference type="InterPro" id="IPR000727">
    <property type="entry name" value="T_SNARE_dom"/>
</dbReference>
<accession>A0A3B0MYJ6</accession>
<evidence type="ECO:0000256" key="8">
    <source>
        <dbReference type="ARBA" id="ARBA00023136"/>
    </source>
</evidence>
<keyword evidence="3" id="KW-0813">Transport</keyword>
<evidence type="ECO:0000256" key="4">
    <source>
        <dbReference type="ARBA" id="ARBA00022692"/>
    </source>
</evidence>
<dbReference type="PANTHER" id="PTHR15959:SF0">
    <property type="entry name" value="SYNTAXIN-18"/>
    <property type="match status" value="1"/>
</dbReference>
<evidence type="ECO:0000256" key="5">
    <source>
        <dbReference type="ARBA" id="ARBA00022927"/>
    </source>
</evidence>
<keyword evidence="8 9" id="KW-0472">Membrane</keyword>
<evidence type="ECO:0000313" key="12">
    <source>
        <dbReference type="EMBL" id="SVP95477.1"/>
    </source>
</evidence>
<comment type="subcellular location">
    <subcellularLocation>
        <location evidence="1">Membrane</location>
        <topology evidence="1">Single-pass type IV membrane protein</topology>
    </subcellularLocation>
</comment>
<evidence type="ECO:0000256" key="2">
    <source>
        <dbReference type="ARBA" id="ARBA00009063"/>
    </source>
</evidence>
<dbReference type="SUPFAM" id="SSF58038">
    <property type="entry name" value="SNARE fusion complex"/>
    <property type="match status" value="1"/>
</dbReference>
<keyword evidence="5" id="KW-0653">Protein transport</keyword>
<proteinExistence type="inferred from homology"/>
<evidence type="ECO:0000313" key="11">
    <source>
        <dbReference type="EMBL" id="SVP94784.1"/>
    </source>
</evidence>
<feature type="domain" description="T-SNARE coiled-coil homology" evidence="10">
    <location>
        <begin position="296"/>
        <end position="358"/>
    </location>
</feature>
<evidence type="ECO:0000256" key="3">
    <source>
        <dbReference type="ARBA" id="ARBA00022448"/>
    </source>
</evidence>
<reference evidence="11" key="1">
    <citation type="submission" date="2018-07" db="EMBL/GenBank/DDBJ databases">
        <authorList>
            <person name="Quirk P.G."/>
            <person name="Krulwich T.A."/>
        </authorList>
    </citation>
    <scope>NUCLEOTIDE SEQUENCE</scope>
    <source>
        <strain evidence="11">Anand</strain>
    </source>
</reference>
<feature type="transmembrane region" description="Helical" evidence="9">
    <location>
        <begin position="365"/>
        <end position="387"/>
    </location>
</feature>
<dbReference type="PROSITE" id="PS50192">
    <property type="entry name" value="T_SNARE"/>
    <property type="match status" value="1"/>
</dbReference>
<comment type="similarity">
    <text evidence="2">Belongs to the syntaxin family.</text>
</comment>
<dbReference type="GO" id="GO:0006890">
    <property type="term" value="P:retrograde vesicle-mediated transport, Golgi to endoplasmic reticulum"/>
    <property type="evidence" value="ECO:0007669"/>
    <property type="project" value="TreeGrafter"/>
</dbReference>
<dbReference type="GO" id="GO:0005783">
    <property type="term" value="C:endoplasmic reticulum"/>
    <property type="evidence" value="ECO:0007669"/>
    <property type="project" value="TreeGrafter"/>
</dbReference>
<dbReference type="EMBL" id="UIVS01000004">
    <property type="protein sequence ID" value="SVP95477.1"/>
    <property type="molecule type" value="Genomic_DNA"/>
</dbReference>
<dbReference type="EMBL" id="UIVT01000004">
    <property type="protein sequence ID" value="SVP94784.1"/>
    <property type="molecule type" value="Genomic_DNA"/>
</dbReference>
<evidence type="ECO:0000256" key="6">
    <source>
        <dbReference type="ARBA" id="ARBA00022989"/>
    </source>
</evidence>
<organism evidence="11">
    <name type="scientific">Theileria annulata</name>
    <dbReference type="NCBI Taxonomy" id="5874"/>
    <lineage>
        <taxon>Eukaryota</taxon>
        <taxon>Sar</taxon>
        <taxon>Alveolata</taxon>
        <taxon>Apicomplexa</taxon>
        <taxon>Aconoidasida</taxon>
        <taxon>Piroplasmida</taxon>
        <taxon>Theileriidae</taxon>
        <taxon>Theileria</taxon>
    </lineage>
</organism>
<dbReference type="GO" id="GO:0031201">
    <property type="term" value="C:SNARE complex"/>
    <property type="evidence" value="ECO:0007669"/>
    <property type="project" value="TreeGrafter"/>
</dbReference>
<keyword evidence="4 9" id="KW-0812">Transmembrane</keyword>
<protein>
    <recommendedName>
        <fullName evidence="10">t-SNARE coiled-coil homology domain-containing protein</fullName>
    </recommendedName>
</protein>
<evidence type="ECO:0000256" key="7">
    <source>
        <dbReference type="ARBA" id="ARBA00023054"/>
    </source>
</evidence>
<name>A0A3B0MYJ6_THEAN</name>
<dbReference type="Gene3D" id="1.20.5.110">
    <property type="match status" value="1"/>
</dbReference>
<evidence type="ECO:0000256" key="1">
    <source>
        <dbReference type="ARBA" id="ARBA00004211"/>
    </source>
</evidence>
<dbReference type="AlphaFoldDB" id="A0A3B0MYJ6"/>
<gene>
    <name evidence="11" type="ORF">TAT_000363800</name>
    <name evidence="12" type="ORF">TAV_000363800</name>
</gene>
<sequence>MDKSCDFRTKSLYWYSTITGGLDPPTHPSFDETIVDRYSAISALLFNRLLSFDSIVSPYIILNNEQTFKNNPYGNLILPKVPNLVHFINSKRLVFNKIGIESIVHDTKVIGDFINQLEDTMKSGKEPGNKGPIRQHREGIISCLRYIFQIVRDNVQNYERLKLKYDSTIDNYMKVMSENLTGISSLDDNSSIDSIPNSYLQHFVPSQKADLLHILYVDPEDDKTKPSPNNDQPPTDYDVNIVGITRSLGENLGSLRYEKGSYNIATSFFDQTEMNDEQISGTLMMQYAKTVSNIKDQLKATELSTINNVQQRLSEISSMFEKFTGTMVGQMGLFENINANVMESITNIEKTHETLKKTSKERLPYHHLILCYVLVGLSIFLLFVDYLKSGSGSYLF</sequence>
<keyword evidence="7" id="KW-0175">Coiled coil</keyword>
<dbReference type="PANTHER" id="PTHR15959">
    <property type="entry name" value="SYNTAXIN-18"/>
    <property type="match status" value="1"/>
</dbReference>